<dbReference type="OrthoDB" id="4458295at2759"/>
<evidence type="ECO:0000256" key="2">
    <source>
        <dbReference type="SAM" id="Phobius"/>
    </source>
</evidence>
<evidence type="ECO:0000313" key="3">
    <source>
        <dbReference type="EMBL" id="BCS01475.1"/>
    </source>
</evidence>
<gene>
    <name evidence="3" type="ORF">AKAW2_51816S</name>
</gene>
<protein>
    <submittedName>
        <fullName evidence="3">Uncharacterized protein</fullName>
    </submittedName>
</protein>
<dbReference type="AlphaFoldDB" id="A0A7R7WEW1"/>
<dbReference type="KEGG" id="aluc:AKAW2_51816S"/>
<reference evidence="3" key="1">
    <citation type="submission" date="2021-01" db="EMBL/GenBank/DDBJ databases">
        <authorList>
            <consortium name="Aspergillus luchuensis mut. kawachii IFO 4304 genome sequencing consortium"/>
            <person name="Kazuki M."/>
            <person name="Futagami T."/>
        </authorList>
    </citation>
    <scope>NUCLEOTIDE SEQUENCE</scope>
    <source>
        <strain evidence="3">IFO 4308</strain>
    </source>
</reference>
<keyword evidence="2" id="KW-0812">Transmembrane</keyword>
<evidence type="ECO:0000313" key="4">
    <source>
        <dbReference type="Proteomes" id="UP000661280"/>
    </source>
</evidence>
<keyword evidence="2" id="KW-0472">Membrane</keyword>
<name>A0A7R7WEW1_ASPKA</name>
<keyword evidence="2" id="KW-1133">Transmembrane helix</keyword>
<accession>A0A7R7WEW1</accession>
<feature type="transmembrane region" description="Helical" evidence="2">
    <location>
        <begin position="6"/>
        <end position="23"/>
    </location>
</feature>
<sequence length="362" mass="41435">MALLPYFVLSFLFFFLSLFYVTFHSSNNRVMSAAAAVSQLRGLLEKANLLIPKISKIYPNEEQWEALGDISKSLTTTATRIENAIRASKESRAERAWKESEKLRSHALACKGELLTNGRLKQPPVFRRNITTIFEGPKDSKFDSEDVKVRKALTRQRCEQIRQLSPSGVISWAMAYAPSLWAAGSMSMEVFTCLLDDIEPDQCPPWPSIIGETLHMLLDDEEFLSASLEYREFLKAFDCLPDVRLDRPRKRSRLDNGHSEGRTQMSQTSPFDEKREMKHMYTNPDPVCIDRLPEPFQTAVRESRLWKWERSQGMKTTGCLSTLFPMDNTQDVSLTIWCGNAEAYNINDEFELELAASSQHLK</sequence>
<dbReference type="Proteomes" id="UP000661280">
    <property type="component" value="Chromosome 5"/>
</dbReference>
<feature type="region of interest" description="Disordered" evidence="1">
    <location>
        <begin position="250"/>
        <end position="272"/>
    </location>
</feature>
<evidence type="ECO:0000256" key="1">
    <source>
        <dbReference type="SAM" id="MobiDB-lite"/>
    </source>
</evidence>
<organism evidence="3 4">
    <name type="scientific">Aspergillus kawachii</name>
    <name type="common">White koji mold</name>
    <name type="synonym">Aspergillus awamori var. kawachi</name>
    <dbReference type="NCBI Taxonomy" id="1069201"/>
    <lineage>
        <taxon>Eukaryota</taxon>
        <taxon>Fungi</taxon>
        <taxon>Dikarya</taxon>
        <taxon>Ascomycota</taxon>
        <taxon>Pezizomycotina</taxon>
        <taxon>Eurotiomycetes</taxon>
        <taxon>Eurotiomycetidae</taxon>
        <taxon>Eurotiales</taxon>
        <taxon>Aspergillaceae</taxon>
        <taxon>Aspergillus</taxon>
        <taxon>Aspergillus subgen. Circumdati</taxon>
    </lineage>
</organism>
<dbReference type="EMBL" id="AP024429">
    <property type="protein sequence ID" value="BCS01475.1"/>
    <property type="molecule type" value="Genomic_DNA"/>
</dbReference>
<dbReference type="GeneID" id="64962796"/>
<dbReference type="RefSeq" id="XP_041545237.1">
    <property type="nucleotide sequence ID" value="XM_041691787.1"/>
</dbReference>
<proteinExistence type="predicted"/>
<reference evidence="3" key="2">
    <citation type="submission" date="2021-02" db="EMBL/GenBank/DDBJ databases">
        <title>Aspergillus luchuensis mut. kawachii IFO 4304 genome sequence.</title>
        <authorList>
            <person name="Mori K."/>
            <person name="Kadooka C."/>
            <person name="Goto M."/>
            <person name="Futagami T."/>
        </authorList>
    </citation>
    <scope>NUCLEOTIDE SEQUENCE</scope>
    <source>
        <strain evidence="3">IFO 4308</strain>
    </source>
</reference>
<keyword evidence="4" id="KW-1185">Reference proteome</keyword>